<sequence>MWPAKKKNARGAGGEHKGSESSISRKKRESSVSNTSASELDSWPNFNGRGFDTPPQICPSVWPDNWVSNSHSNKWAASRRGVSPLGVEIPPVAARGRRIALTLLIVLVLVTTGIDAISSTMALFFFFVCGEIGAQEGGESESTVMTTTGF</sequence>
<gene>
    <name evidence="3" type="ORF">F2Q69_00037948</name>
</gene>
<evidence type="ECO:0000256" key="2">
    <source>
        <dbReference type="SAM" id="Phobius"/>
    </source>
</evidence>
<organism evidence="3 4">
    <name type="scientific">Brassica cretica</name>
    <name type="common">Mustard</name>
    <dbReference type="NCBI Taxonomy" id="69181"/>
    <lineage>
        <taxon>Eukaryota</taxon>
        <taxon>Viridiplantae</taxon>
        <taxon>Streptophyta</taxon>
        <taxon>Embryophyta</taxon>
        <taxon>Tracheophyta</taxon>
        <taxon>Spermatophyta</taxon>
        <taxon>Magnoliopsida</taxon>
        <taxon>eudicotyledons</taxon>
        <taxon>Gunneridae</taxon>
        <taxon>Pentapetalae</taxon>
        <taxon>rosids</taxon>
        <taxon>malvids</taxon>
        <taxon>Brassicales</taxon>
        <taxon>Brassicaceae</taxon>
        <taxon>Brassiceae</taxon>
        <taxon>Brassica</taxon>
    </lineage>
</organism>
<evidence type="ECO:0000313" key="4">
    <source>
        <dbReference type="Proteomes" id="UP000712600"/>
    </source>
</evidence>
<evidence type="ECO:0000256" key="1">
    <source>
        <dbReference type="SAM" id="MobiDB-lite"/>
    </source>
</evidence>
<keyword evidence="2" id="KW-0472">Membrane</keyword>
<keyword evidence="2" id="KW-1133">Transmembrane helix</keyword>
<comment type="caution">
    <text evidence="3">The sequence shown here is derived from an EMBL/GenBank/DDBJ whole genome shotgun (WGS) entry which is preliminary data.</text>
</comment>
<evidence type="ECO:0000313" key="3">
    <source>
        <dbReference type="EMBL" id="KAF3602880.1"/>
    </source>
</evidence>
<keyword evidence="2" id="KW-0812">Transmembrane</keyword>
<name>A0A8S9SSD8_BRACR</name>
<feature type="transmembrane region" description="Helical" evidence="2">
    <location>
        <begin position="99"/>
        <end position="127"/>
    </location>
</feature>
<accession>A0A8S9SSD8</accession>
<reference evidence="3" key="1">
    <citation type="submission" date="2019-12" db="EMBL/GenBank/DDBJ databases">
        <title>Genome sequencing and annotation of Brassica cretica.</title>
        <authorList>
            <person name="Studholme D.J."/>
            <person name="Sarris P."/>
        </authorList>
    </citation>
    <scope>NUCLEOTIDE SEQUENCE</scope>
    <source>
        <strain evidence="3">PFS-109/04</strain>
        <tissue evidence="3">Leaf</tissue>
    </source>
</reference>
<dbReference type="AlphaFoldDB" id="A0A8S9SSD8"/>
<dbReference type="EMBL" id="QGKX02000004">
    <property type="protein sequence ID" value="KAF3602880.1"/>
    <property type="molecule type" value="Genomic_DNA"/>
</dbReference>
<protein>
    <submittedName>
        <fullName evidence="3">Uncharacterized protein</fullName>
    </submittedName>
</protein>
<dbReference type="Proteomes" id="UP000712600">
    <property type="component" value="Unassembled WGS sequence"/>
</dbReference>
<feature type="region of interest" description="Disordered" evidence="1">
    <location>
        <begin position="1"/>
        <end position="48"/>
    </location>
</feature>
<proteinExistence type="predicted"/>